<dbReference type="EMBL" id="JACHIT010000002">
    <property type="protein sequence ID" value="MBB5917588.1"/>
    <property type="molecule type" value="Genomic_DNA"/>
</dbReference>
<evidence type="ECO:0000256" key="5">
    <source>
        <dbReference type="ARBA" id="ARBA00023014"/>
    </source>
</evidence>
<evidence type="ECO:0008006" key="8">
    <source>
        <dbReference type="Google" id="ProtNLM"/>
    </source>
</evidence>
<keyword evidence="2" id="KW-0479">Metal-binding</keyword>
<dbReference type="GO" id="GO:0016491">
    <property type="term" value="F:oxidoreductase activity"/>
    <property type="evidence" value="ECO:0007669"/>
    <property type="project" value="UniProtKB-KW"/>
</dbReference>
<gene>
    <name evidence="6" type="ORF">BJY24_006500</name>
</gene>
<evidence type="ECO:0000256" key="2">
    <source>
        <dbReference type="ARBA" id="ARBA00022723"/>
    </source>
</evidence>
<keyword evidence="4" id="KW-0408">Iron</keyword>
<evidence type="ECO:0000313" key="6">
    <source>
        <dbReference type="EMBL" id="MBB5917588.1"/>
    </source>
</evidence>
<sequence>MPGGERYDVVVAGGGSAGVAAAVGAARTGARTLLIERGPCLGGAATLRTVLTYCGLYTREDPPRQVVFGVADEVLRALRRLGAVTEPLRFTSVAVVFDPESVKYVLDRCCRDAGVEVRMDSLLVDAERRDDRIVAVRVADHQGLHTIRAAAFVDATGEADLAAFGGAAVRYGNDGHVQNGTMGVRFGGIPPHAEFTRDLLAAAVADAKLRGAPLLAERGLVARLPISGDVVAYVVDEGYDARDARELTRAQAHARAQARDYLDVVRTLPGCADAYIVGTGPEIGTRESRHILGRYRLTAGEVLGAARNDETVAIGAWPIEYHPAAGVVPEWQFIAGNAHYDIPFGVIHSADTGNLYAAGRTVDADRGAGASLRVMGTAFATGHAAGVAAAFHAATAHTPAVAALQHELLTQNAYLELPDTHPSRL</sequence>
<name>A0A7W9PLB2_9NOCA</name>
<evidence type="ECO:0000313" key="7">
    <source>
        <dbReference type="Proteomes" id="UP000540412"/>
    </source>
</evidence>
<dbReference type="PANTHER" id="PTHR43498">
    <property type="entry name" value="FERREDOXIN:COB-COM HETERODISULFIDE REDUCTASE SUBUNIT A"/>
    <property type="match status" value="1"/>
</dbReference>
<keyword evidence="3" id="KW-0560">Oxidoreductase</keyword>
<protein>
    <recommendedName>
        <fullName evidence="8">FAD dependent oxidoreductase</fullName>
    </recommendedName>
</protein>
<dbReference type="GO" id="GO:0046872">
    <property type="term" value="F:metal ion binding"/>
    <property type="evidence" value="ECO:0007669"/>
    <property type="project" value="UniProtKB-KW"/>
</dbReference>
<organism evidence="6 7">
    <name type="scientific">Nocardia transvalensis</name>
    <dbReference type="NCBI Taxonomy" id="37333"/>
    <lineage>
        <taxon>Bacteria</taxon>
        <taxon>Bacillati</taxon>
        <taxon>Actinomycetota</taxon>
        <taxon>Actinomycetes</taxon>
        <taxon>Mycobacteriales</taxon>
        <taxon>Nocardiaceae</taxon>
        <taxon>Nocardia</taxon>
    </lineage>
</organism>
<dbReference type="GO" id="GO:0051539">
    <property type="term" value="F:4 iron, 4 sulfur cluster binding"/>
    <property type="evidence" value="ECO:0007669"/>
    <property type="project" value="UniProtKB-KW"/>
</dbReference>
<reference evidence="6 7" key="1">
    <citation type="submission" date="2020-08" db="EMBL/GenBank/DDBJ databases">
        <title>Sequencing the genomes of 1000 actinobacteria strains.</title>
        <authorList>
            <person name="Klenk H.-P."/>
        </authorList>
    </citation>
    <scope>NUCLEOTIDE SEQUENCE [LARGE SCALE GENOMIC DNA]</scope>
    <source>
        <strain evidence="6 7">DSM 43582</strain>
    </source>
</reference>
<dbReference type="Proteomes" id="UP000540412">
    <property type="component" value="Unassembled WGS sequence"/>
</dbReference>
<dbReference type="SUPFAM" id="SSF51905">
    <property type="entry name" value="FAD/NAD(P)-binding domain"/>
    <property type="match status" value="1"/>
</dbReference>
<accession>A0A7W9PLB2</accession>
<dbReference type="Pfam" id="PF12831">
    <property type="entry name" value="FAD_oxidored"/>
    <property type="match status" value="1"/>
</dbReference>
<dbReference type="Gene3D" id="3.50.50.60">
    <property type="entry name" value="FAD/NAD(P)-binding domain"/>
    <property type="match status" value="1"/>
</dbReference>
<dbReference type="InterPro" id="IPR036188">
    <property type="entry name" value="FAD/NAD-bd_sf"/>
</dbReference>
<dbReference type="RefSeq" id="WP_040751727.1">
    <property type="nucleotide sequence ID" value="NZ_JACHIT010000002.1"/>
</dbReference>
<dbReference type="PRINTS" id="PR00411">
    <property type="entry name" value="PNDRDTASEI"/>
</dbReference>
<keyword evidence="7" id="KW-1185">Reference proteome</keyword>
<dbReference type="PANTHER" id="PTHR43498:SF1">
    <property type="entry name" value="COB--COM HETERODISULFIDE REDUCTASE IRON-SULFUR SUBUNIT A"/>
    <property type="match status" value="1"/>
</dbReference>
<keyword evidence="1" id="KW-0004">4Fe-4S</keyword>
<evidence type="ECO:0000256" key="1">
    <source>
        <dbReference type="ARBA" id="ARBA00022485"/>
    </source>
</evidence>
<proteinExistence type="predicted"/>
<evidence type="ECO:0000256" key="4">
    <source>
        <dbReference type="ARBA" id="ARBA00023004"/>
    </source>
</evidence>
<dbReference type="AlphaFoldDB" id="A0A7W9PLB2"/>
<dbReference type="InterPro" id="IPR039650">
    <property type="entry name" value="HdrA-like"/>
</dbReference>
<keyword evidence="5" id="KW-0411">Iron-sulfur</keyword>
<comment type="caution">
    <text evidence="6">The sequence shown here is derived from an EMBL/GenBank/DDBJ whole genome shotgun (WGS) entry which is preliminary data.</text>
</comment>
<evidence type="ECO:0000256" key="3">
    <source>
        <dbReference type="ARBA" id="ARBA00023002"/>
    </source>
</evidence>